<accession>A0A179G452</accession>
<comment type="caution">
    <text evidence="2">The sequence shown here is derived from an EMBL/GenBank/DDBJ whole genome shotgun (WGS) entry which is preliminary data.</text>
</comment>
<dbReference type="RefSeq" id="XP_018148224.1">
    <property type="nucleotide sequence ID" value="XM_018290485.1"/>
</dbReference>
<dbReference type="EMBL" id="LSBJ02000001">
    <property type="protein sequence ID" value="OAQ72141.1"/>
    <property type="molecule type" value="Genomic_DNA"/>
</dbReference>
<organism evidence="2 3">
    <name type="scientific">Pochonia chlamydosporia 170</name>
    <dbReference type="NCBI Taxonomy" id="1380566"/>
    <lineage>
        <taxon>Eukaryota</taxon>
        <taxon>Fungi</taxon>
        <taxon>Dikarya</taxon>
        <taxon>Ascomycota</taxon>
        <taxon>Pezizomycotina</taxon>
        <taxon>Sordariomycetes</taxon>
        <taxon>Hypocreomycetidae</taxon>
        <taxon>Hypocreales</taxon>
        <taxon>Clavicipitaceae</taxon>
        <taxon>Pochonia</taxon>
    </lineage>
</organism>
<protein>
    <submittedName>
        <fullName evidence="2">Uncharacterized protein</fullName>
    </submittedName>
</protein>
<dbReference type="GeneID" id="28854479"/>
<feature type="chain" id="PRO_5008102353" evidence="1">
    <location>
        <begin position="20"/>
        <end position="80"/>
    </location>
</feature>
<evidence type="ECO:0000256" key="1">
    <source>
        <dbReference type="SAM" id="SignalP"/>
    </source>
</evidence>
<dbReference type="Proteomes" id="UP000078397">
    <property type="component" value="Unassembled WGS sequence"/>
</dbReference>
<evidence type="ECO:0000313" key="2">
    <source>
        <dbReference type="EMBL" id="OAQ72141.1"/>
    </source>
</evidence>
<name>A0A179G452_METCM</name>
<keyword evidence="3" id="KW-1185">Reference proteome</keyword>
<evidence type="ECO:0000313" key="3">
    <source>
        <dbReference type="Proteomes" id="UP000078397"/>
    </source>
</evidence>
<keyword evidence="1" id="KW-0732">Signal</keyword>
<dbReference type="AlphaFoldDB" id="A0A179G452"/>
<feature type="signal peptide" evidence="1">
    <location>
        <begin position="1"/>
        <end position="19"/>
    </location>
</feature>
<dbReference type="KEGG" id="pchm:VFPPC_12708"/>
<proteinExistence type="predicted"/>
<reference evidence="2 3" key="1">
    <citation type="journal article" date="2016" name="PLoS Pathog.">
        <title>Biosynthesis of antibiotic leucinostatins in bio-control fungus Purpureocillium lilacinum and their inhibition on phytophthora revealed by genome mining.</title>
        <authorList>
            <person name="Wang G."/>
            <person name="Liu Z."/>
            <person name="Lin R."/>
            <person name="Li E."/>
            <person name="Mao Z."/>
            <person name="Ling J."/>
            <person name="Yang Y."/>
            <person name="Yin W.B."/>
            <person name="Xie B."/>
        </authorList>
    </citation>
    <scope>NUCLEOTIDE SEQUENCE [LARGE SCALE GENOMIC DNA]</scope>
    <source>
        <strain evidence="2">170</strain>
    </source>
</reference>
<sequence>MHFNLAILANVLAATSALAIRVRLYDGPNGSGANKEYNFPAGSCVDLGNLQPPPGKPANYWNDRVSSFWKESGHACTFYL</sequence>
<gene>
    <name evidence="2" type="ORF">VFPPC_12708</name>
</gene>